<dbReference type="EC" id="2.3.1.-" evidence="4"/>
<evidence type="ECO:0000313" key="6">
    <source>
        <dbReference type="Proteomes" id="UP001501414"/>
    </source>
</evidence>
<dbReference type="Proteomes" id="UP001501414">
    <property type="component" value="Unassembled WGS sequence"/>
</dbReference>
<comment type="similarity">
    <text evidence="1 4">Belongs to the antibiotic N-acetyltransferase family.</text>
</comment>
<evidence type="ECO:0000313" key="5">
    <source>
        <dbReference type="EMBL" id="GAA1379597.1"/>
    </source>
</evidence>
<dbReference type="InterPro" id="IPR028345">
    <property type="entry name" value="Antibiotic_NAT-like"/>
</dbReference>
<dbReference type="InterPro" id="IPR003679">
    <property type="entry name" value="Amioglycoside_AcTrfase"/>
</dbReference>
<dbReference type="EMBL" id="BAAAJK010000001">
    <property type="protein sequence ID" value="GAA1379597.1"/>
    <property type="molecule type" value="Genomic_DNA"/>
</dbReference>
<accession>A0ABN1XG16</accession>
<name>A0ABN1XG16_9PSEU</name>
<comment type="caution">
    <text evidence="5">The sequence shown here is derived from an EMBL/GenBank/DDBJ whole genome shotgun (WGS) entry which is preliminary data.</text>
</comment>
<evidence type="ECO:0000256" key="2">
    <source>
        <dbReference type="ARBA" id="ARBA00022679"/>
    </source>
</evidence>
<keyword evidence="4" id="KW-0046">Antibiotic resistance</keyword>
<organism evidence="5 6">
    <name type="scientific">Pseudonocardia kongjuensis</name>
    <dbReference type="NCBI Taxonomy" id="102227"/>
    <lineage>
        <taxon>Bacteria</taxon>
        <taxon>Bacillati</taxon>
        <taxon>Actinomycetota</taxon>
        <taxon>Actinomycetes</taxon>
        <taxon>Pseudonocardiales</taxon>
        <taxon>Pseudonocardiaceae</taxon>
        <taxon>Pseudonocardia</taxon>
    </lineage>
</organism>
<sequence>MTGIPFATRAGVAADLRALGLRPGDDVLAHAGIRALGPLIDGPDTLVDALLDAVSPGGTVLAYTDWQAPYLDLLDADGRVPDELRPHVPPFDPAASRAIRDNGAFPEFLRTRPGALRSGSPGASVAALGARAGWFVRDHPVDHGYGPGSPFAKLVEAGGRVAMIGAPWDTMTLLHHAEHLADLPGKRVVRYEVPFAAPGGVRWRTVTEYDTSRPVSPAFDGAGPGEDHLGLIVAGFVAGFVAAGGGMHGRAAGGGMQGRAAGDGMHGRVAGGGVQGRVAGADSLLVDAAAVCAFAVGWLEERGGGQRPNSPRR</sequence>
<comment type="catalytic activity">
    <reaction evidence="4">
        <text>a 2-deoxystreptamine antibiotic + acetyl-CoA = an N(3)-acetyl-2-deoxystreptamine antibiotic + CoA + H(+)</text>
        <dbReference type="Rhea" id="RHEA:12665"/>
        <dbReference type="ChEBI" id="CHEBI:15378"/>
        <dbReference type="ChEBI" id="CHEBI:57287"/>
        <dbReference type="ChEBI" id="CHEBI:57288"/>
        <dbReference type="ChEBI" id="CHEBI:57921"/>
        <dbReference type="ChEBI" id="CHEBI:77452"/>
        <dbReference type="EC" id="2.3.1.81"/>
    </reaction>
</comment>
<keyword evidence="2 4" id="KW-0808">Transferase</keyword>
<protein>
    <recommendedName>
        <fullName evidence="4">Aminoglycoside N(3)-acetyltransferase</fullName>
        <ecNumber evidence="4">2.3.1.-</ecNumber>
    </recommendedName>
</protein>
<evidence type="ECO:0000256" key="4">
    <source>
        <dbReference type="RuleBase" id="RU365031"/>
    </source>
</evidence>
<evidence type="ECO:0000256" key="1">
    <source>
        <dbReference type="ARBA" id="ARBA00006383"/>
    </source>
</evidence>
<keyword evidence="6" id="KW-1185">Reference proteome</keyword>
<dbReference type="Pfam" id="PF02522">
    <property type="entry name" value="Antibiotic_NAT"/>
    <property type="match status" value="1"/>
</dbReference>
<dbReference type="NCBIfam" id="NF033082">
    <property type="entry name" value="AAC_3"/>
    <property type="match status" value="1"/>
</dbReference>
<dbReference type="SUPFAM" id="SSF110710">
    <property type="entry name" value="TTHA0583/YokD-like"/>
    <property type="match status" value="1"/>
</dbReference>
<proteinExistence type="inferred from homology"/>
<gene>
    <name evidence="5" type="primary">aac(3)</name>
    <name evidence="5" type="ORF">GCM10009613_02450</name>
</gene>
<dbReference type="RefSeq" id="WP_344017644.1">
    <property type="nucleotide sequence ID" value="NZ_BAAAJK010000001.1"/>
</dbReference>
<evidence type="ECO:0000256" key="3">
    <source>
        <dbReference type="ARBA" id="ARBA00023315"/>
    </source>
</evidence>
<reference evidence="5 6" key="1">
    <citation type="journal article" date="2019" name="Int. J. Syst. Evol. Microbiol.">
        <title>The Global Catalogue of Microorganisms (GCM) 10K type strain sequencing project: providing services to taxonomists for standard genome sequencing and annotation.</title>
        <authorList>
            <consortium name="The Broad Institute Genomics Platform"/>
            <consortium name="The Broad Institute Genome Sequencing Center for Infectious Disease"/>
            <person name="Wu L."/>
            <person name="Ma J."/>
        </authorList>
    </citation>
    <scope>NUCLEOTIDE SEQUENCE [LARGE SCALE GENOMIC DNA]</scope>
    <source>
        <strain evidence="5 6">JCM 11896</strain>
    </source>
</reference>
<dbReference type="PANTHER" id="PTHR11104:SF0">
    <property type="entry name" value="SPBETA PROPHAGE-DERIVED AMINOGLYCOSIDE N(3')-ACETYLTRANSFERASE-LIKE PROTEIN YOKD"/>
    <property type="match status" value="1"/>
</dbReference>
<keyword evidence="3 4" id="KW-0012">Acyltransferase</keyword>
<dbReference type="PANTHER" id="PTHR11104">
    <property type="entry name" value="AMINOGLYCOSIDE N3-ACETYLTRANSFERASE"/>
    <property type="match status" value="1"/>
</dbReference>